<name>A0AAN6ZNG0_9PEZI</name>
<feature type="region of interest" description="Disordered" evidence="1">
    <location>
        <begin position="109"/>
        <end position="138"/>
    </location>
</feature>
<dbReference type="RefSeq" id="XP_062639146.1">
    <property type="nucleotide sequence ID" value="XM_062776567.1"/>
</dbReference>
<reference evidence="2" key="1">
    <citation type="journal article" date="2023" name="Mol. Phylogenet. Evol.">
        <title>Genome-scale phylogeny and comparative genomics of the fungal order Sordariales.</title>
        <authorList>
            <person name="Hensen N."/>
            <person name="Bonometti L."/>
            <person name="Westerberg I."/>
            <person name="Brannstrom I.O."/>
            <person name="Guillou S."/>
            <person name="Cros-Aarteil S."/>
            <person name="Calhoun S."/>
            <person name="Haridas S."/>
            <person name="Kuo A."/>
            <person name="Mondo S."/>
            <person name="Pangilinan J."/>
            <person name="Riley R."/>
            <person name="LaButti K."/>
            <person name="Andreopoulos B."/>
            <person name="Lipzen A."/>
            <person name="Chen C."/>
            <person name="Yan M."/>
            <person name="Daum C."/>
            <person name="Ng V."/>
            <person name="Clum A."/>
            <person name="Steindorff A."/>
            <person name="Ohm R.A."/>
            <person name="Martin F."/>
            <person name="Silar P."/>
            <person name="Natvig D.O."/>
            <person name="Lalanne C."/>
            <person name="Gautier V."/>
            <person name="Ament-Velasquez S.L."/>
            <person name="Kruys A."/>
            <person name="Hutchinson M.I."/>
            <person name="Powell A.J."/>
            <person name="Barry K."/>
            <person name="Miller A.N."/>
            <person name="Grigoriev I.V."/>
            <person name="Debuchy R."/>
            <person name="Gladieux P."/>
            <person name="Hiltunen Thoren M."/>
            <person name="Johannesson H."/>
        </authorList>
    </citation>
    <scope>NUCLEOTIDE SEQUENCE</scope>
    <source>
        <strain evidence="2">CBS 141.50</strain>
    </source>
</reference>
<evidence type="ECO:0000313" key="3">
    <source>
        <dbReference type="Proteomes" id="UP001302676"/>
    </source>
</evidence>
<keyword evidence="3" id="KW-1185">Reference proteome</keyword>
<feature type="region of interest" description="Disordered" evidence="1">
    <location>
        <begin position="1"/>
        <end position="24"/>
    </location>
</feature>
<evidence type="ECO:0000313" key="2">
    <source>
        <dbReference type="EMBL" id="KAK4145775.1"/>
    </source>
</evidence>
<dbReference type="GeneID" id="87813180"/>
<dbReference type="Proteomes" id="UP001302676">
    <property type="component" value="Unassembled WGS sequence"/>
</dbReference>
<organism evidence="2 3">
    <name type="scientific">Dichotomopilus funicola</name>
    <dbReference type="NCBI Taxonomy" id="1934379"/>
    <lineage>
        <taxon>Eukaryota</taxon>
        <taxon>Fungi</taxon>
        <taxon>Dikarya</taxon>
        <taxon>Ascomycota</taxon>
        <taxon>Pezizomycotina</taxon>
        <taxon>Sordariomycetes</taxon>
        <taxon>Sordariomycetidae</taxon>
        <taxon>Sordariales</taxon>
        <taxon>Chaetomiaceae</taxon>
        <taxon>Dichotomopilus</taxon>
    </lineage>
</organism>
<accession>A0AAN6ZNG0</accession>
<feature type="compositionally biased region" description="Polar residues" evidence="1">
    <location>
        <begin position="1"/>
        <end position="10"/>
    </location>
</feature>
<evidence type="ECO:0000256" key="1">
    <source>
        <dbReference type="SAM" id="MobiDB-lite"/>
    </source>
</evidence>
<dbReference type="PROSITE" id="PS51257">
    <property type="entry name" value="PROKAR_LIPOPROTEIN"/>
    <property type="match status" value="1"/>
</dbReference>
<dbReference type="EMBL" id="MU853566">
    <property type="protein sequence ID" value="KAK4145775.1"/>
    <property type="molecule type" value="Genomic_DNA"/>
</dbReference>
<sequence>MATTSRSDNGASLGPALPTPTHGSGGTFSVSCTALIEATPEECLNVIVNSLDCMSPIILNKDPAWNRFCRTCTIDSQPADTDTHTQPRSQLTTTTLRLGTQFTFAVYLPPDKPDSGPPDQHVAPETNSNRHDITTDNVTTSPRKGLRIAWKVRPSWLRPGWALRSERVQDLIETVGPDGKPATEYRCWETFYGTLAPVVKMAVGSHLERGFDAWLRGLKERAEGRM</sequence>
<protein>
    <submittedName>
        <fullName evidence="2">Uncharacterized protein</fullName>
    </submittedName>
</protein>
<reference evidence="2" key="2">
    <citation type="submission" date="2023-05" db="EMBL/GenBank/DDBJ databases">
        <authorList>
            <consortium name="Lawrence Berkeley National Laboratory"/>
            <person name="Steindorff A."/>
            <person name="Hensen N."/>
            <person name="Bonometti L."/>
            <person name="Westerberg I."/>
            <person name="Brannstrom I.O."/>
            <person name="Guillou S."/>
            <person name="Cros-Aarteil S."/>
            <person name="Calhoun S."/>
            <person name="Haridas S."/>
            <person name="Kuo A."/>
            <person name="Mondo S."/>
            <person name="Pangilinan J."/>
            <person name="Riley R."/>
            <person name="Labutti K."/>
            <person name="Andreopoulos B."/>
            <person name="Lipzen A."/>
            <person name="Chen C."/>
            <person name="Yanf M."/>
            <person name="Daum C."/>
            <person name="Ng V."/>
            <person name="Clum A."/>
            <person name="Ohm R."/>
            <person name="Martin F."/>
            <person name="Silar P."/>
            <person name="Natvig D."/>
            <person name="Lalanne C."/>
            <person name="Gautier V."/>
            <person name="Ament-Velasquez S.L."/>
            <person name="Kruys A."/>
            <person name="Hutchinson M.I."/>
            <person name="Powell A.J."/>
            <person name="Barry K."/>
            <person name="Miller A.N."/>
            <person name="Grigoriev I.V."/>
            <person name="Debuchy R."/>
            <person name="Gladieux P."/>
            <person name="Thoren M.H."/>
            <person name="Johannesson H."/>
        </authorList>
    </citation>
    <scope>NUCLEOTIDE SEQUENCE</scope>
    <source>
        <strain evidence="2">CBS 141.50</strain>
    </source>
</reference>
<comment type="caution">
    <text evidence="2">The sequence shown here is derived from an EMBL/GenBank/DDBJ whole genome shotgun (WGS) entry which is preliminary data.</text>
</comment>
<gene>
    <name evidence="2" type="ORF">C8A04DRAFT_10405</name>
</gene>
<dbReference type="AlphaFoldDB" id="A0AAN6ZNG0"/>
<proteinExistence type="predicted"/>